<feature type="compositionally biased region" description="Acidic residues" evidence="3">
    <location>
        <begin position="920"/>
        <end position="933"/>
    </location>
</feature>
<feature type="compositionally biased region" description="Basic and acidic residues" evidence="3">
    <location>
        <begin position="51"/>
        <end position="60"/>
    </location>
</feature>
<accession>A0A8H7VR00</accession>
<dbReference type="InterPro" id="IPR000651">
    <property type="entry name" value="Ras-like_Gua-exchang_fac_N"/>
</dbReference>
<feature type="region of interest" description="Disordered" evidence="3">
    <location>
        <begin position="1049"/>
        <end position="1161"/>
    </location>
</feature>
<feature type="compositionally biased region" description="Acidic residues" evidence="3">
    <location>
        <begin position="900"/>
        <end position="912"/>
    </location>
</feature>
<dbReference type="InterPro" id="IPR036964">
    <property type="entry name" value="RASGEF_cat_dom_sf"/>
</dbReference>
<feature type="compositionally biased region" description="Basic and acidic residues" evidence="3">
    <location>
        <begin position="13"/>
        <end position="24"/>
    </location>
</feature>
<feature type="compositionally biased region" description="Polar residues" evidence="3">
    <location>
        <begin position="1016"/>
        <end position="1029"/>
    </location>
</feature>
<feature type="compositionally biased region" description="Low complexity" evidence="3">
    <location>
        <begin position="166"/>
        <end position="177"/>
    </location>
</feature>
<feature type="compositionally biased region" description="Polar residues" evidence="3">
    <location>
        <begin position="628"/>
        <end position="639"/>
    </location>
</feature>
<feature type="compositionally biased region" description="Basic and acidic residues" evidence="3">
    <location>
        <begin position="297"/>
        <end position="313"/>
    </location>
</feature>
<dbReference type="PANTHER" id="PTHR23113">
    <property type="entry name" value="GUANINE NUCLEOTIDE EXCHANGE FACTOR"/>
    <property type="match status" value="1"/>
</dbReference>
<dbReference type="InterPro" id="IPR001895">
    <property type="entry name" value="RASGEF_cat_dom"/>
</dbReference>
<dbReference type="Gene3D" id="1.20.870.10">
    <property type="entry name" value="Son of sevenless (SoS) protein Chain: S domain 1"/>
    <property type="match status" value="1"/>
</dbReference>
<keyword evidence="1 2" id="KW-0344">Guanine-nucleotide releasing factor</keyword>
<dbReference type="InterPro" id="IPR023578">
    <property type="entry name" value="Ras_GEF_dom_sf"/>
</dbReference>
<feature type="compositionally biased region" description="Basic and acidic residues" evidence="3">
    <location>
        <begin position="983"/>
        <end position="992"/>
    </location>
</feature>
<evidence type="ECO:0000259" key="5">
    <source>
        <dbReference type="PROSITE" id="PS50212"/>
    </source>
</evidence>
<sequence length="1500" mass="167122">MWLTRKLAALTSFDRKPKKQESEKQSITTTRTTEQSIKDQKHQQQSLPSFKSKETKESKVISKTLPTTTTTSSFVTTSETTTTTTAVVTPTTTSTPTVAIINTTPITKDVPTLPPSSSLTSNGKMQEPLSSHNTTTVIPPEQQQNTSTISTAIDNNSKREVISPITDKVSSKSTTITKTKESKLALTKKESKKSKEKKPNNSLSKEAKEAKKASKKEAKKEKKEKKESSSTKKTKELLSKKKKEKSILNGDNNNNSDMNDDIDKTSTKTTDTTKTTMTIKESKSKTVLTQLKKIKSSSKDKDKSNNNEDDAKSTKSSKSSKSLSRSIRTLGSLRGSLRSKKSSIQSNNSVKTSTPTTALCTTIDPITKPLPPIEPELPTHQVCDKTMVVVISGTLNIGKSTLIRLGLKNLTADPNNATRKSWQCHKTMFTLNDIHYPMNIIEIDDTMINTNQDPPEFPEDLGNVHGGLICYDTTNRDSMDCLPDLLNAYVSRNIPSYLVGLKADLSSLRQVDLELGKKLGNLFCVELFEVDAFSEDGIKQMKDIYTMLVKQCIQDHGDEFQCYHTITTVPPPSQQSDNESTITMRERRISNSEANSLKSRRSTDGLSEYSVNSNNTGTNEYENHSRRPSYSSETNSVTSDYRFPSLSSKKVAAAAQGTSDAESSKPLTGFVYAPTSTAKTTTTTTLTSATVTSTTVNENDTTITTSSNIPSPATTAMKKKSSTKKHQQVNNDITPVQIVERKNSLHNSPYAKKGLAVSRRGSKDSCESMGTGLTIDDLIDKLLVDDPSRSDEHAATIFITFFRRFMKPGDLARILIDRFDSDGLLEPPPTRIQERIQAIFLIWLTSYWNDFHSRRTRKLIIRFLERISKEDVLRPISASLLPLANRMAPDEDPDCHWGMADDDNEGFSEEEDNYNHPLDSSDDDDDDVFEECEGTSMDEMSTGDDYEMTTTTTPTLQATKNKKDSGYSSESFVNFFSSTYDNTGKKDEDSKSISEGCIPSYNNNRKESEPGLKRTASVSSFSLFGSRQRKSSITSSLGFLFSFAPMTAAKPADNNKSEEEEREQQQQQQPEKEDAKQDLPKKNKLEPSKEKQQQQETSSPPHPTPPPKEKLKSVVTPVSQQQQQQQQKRTSIDVQSITTTNTTTSINKQPPTTNVNKSNSNRTEFSGGLIDIDINCSMSASPSWTSFGANTISSSAASFISVFGGSGNNNASGFRNNNNNNHHHNDKSEKEQVNYSYKVMMEIPERAIADQLTWIESELFGKIKAREFVRNIWCPRPSSVSSEDQLNKCHSAVAASIAHFNFISAWVATIIVTQSKLNKRAGLLEKFMSIAVELRNHNNYNSLMAILAGLNSASVLRLKQTREAISDKKLFKQFKSLERLMSSDRSFSSYRLALKASEAPGIPYLGIHNQDLVSLAEGNKDLRPDGTIHWEKFRLMGECIVAMMKFQCPAYDIEPDSKILHFIADTEILSEDEQYKRSNLIEPRLKSSSTNRLRDLWLRM</sequence>
<feature type="region of interest" description="Disordered" evidence="3">
    <location>
        <begin position="10"/>
        <end position="61"/>
    </location>
</feature>
<evidence type="ECO:0000313" key="7">
    <source>
        <dbReference type="Proteomes" id="UP000646827"/>
    </source>
</evidence>
<evidence type="ECO:0000256" key="1">
    <source>
        <dbReference type="ARBA" id="ARBA00022658"/>
    </source>
</evidence>
<dbReference type="PROSITE" id="PS50009">
    <property type="entry name" value="RASGEF_CAT"/>
    <property type="match status" value="1"/>
</dbReference>
<feature type="compositionally biased region" description="Basic and acidic residues" evidence="3">
    <location>
        <begin position="1070"/>
        <end position="1093"/>
    </location>
</feature>
<keyword evidence="7" id="KW-1185">Reference proteome</keyword>
<dbReference type="GO" id="GO:0005525">
    <property type="term" value="F:GTP binding"/>
    <property type="evidence" value="ECO:0007669"/>
    <property type="project" value="InterPro"/>
</dbReference>
<dbReference type="Pfam" id="PF00618">
    <property type="entry name" value="RasGEF_N"/>
    <property type="match status" value="1"/>
</dbReference>
<dbReference type="InterPro" id="IPR008937">
    <property type="entry name" value="Ras-like_GEF"/>
</dbReference>
<feature type="compositionally biased region" description="Low complexity" evidence="3">
    <location>
        <begin position="314"/>
        <end position="336"/>
    </location>
</feature>
<name>A0A8H7VR00_9FUNG</name>
<dbReference type="OrthoDB" id="546434at2759"/>
<dbReference type="PROSITE" id="PS50212">
    <property type="entry name" value="RASGEF_NTER"/>
    <property type="match status" value="1"/>
</dbReference>
<proteinExistence type="predicted"/>
<feature type="compositionally biased region" description="Polar residues" evidence="3">
    <location>
        <begin position="345"/>
        <end position="356"/>
    </location>
</feature>
<dbReference type="GO" id="GO:0005886">
    <property type="term" value="C:plasma membrane"/>
    <property type="evidence" value="ECO:0007669"/>
    <property type="project" value="TreeGrafter"/>
</dbReference>
<feature type="compositionally biased region" description="Basic and acidic residues" evidence="3">
    <location>
        <begin position="205"/>
        <end position="239"/>
    </location>
</feature>
<dbReference type="GO" id="GO:0007265">
    <property type="term" value="P:Ras protein signal transduction"/>
    <property type="evidence" value="ECO:0007669"/>
    <property type="project" value="TreeGrafter"/>
</dbReference>
<feature type="domain" description="N-terminal Ras-GEF" evidence="5">
    <location>
        <begin position="766"/>
        <end position="888"/>
    </location>
</feature>
<feature type="region of interest" description="Disordered" evidence="3">
    <location>
        <begin position="290"/>
        <end position="356"/>
    </location>
</feature>
<feature type="compositionally biased region" description="Basic and acidic residues" evidence="3">
    <location>
        <begin position="178"/>
        <end position="189"/>
    </location>
</feature>
<feature type="domain" description="Ras-GEF" evidence="4">
    <location>
        <begin position="1244"/>
        <end position="1484"/>
    </location>
</feature>
<feature type="region of interest" description="Disordered" evidence="3">
    <location>
        <begin position="979"/>
        <end position="1029"/>
    </location>
</feature>
<evidence type="ECO:0000313" key="6">
    <source>
        <dbReference type="EMBL" id="KAG2228157.1"/>
    </source>
</evidence>
<feature type="compositionally biased region" description="Low complexity" evidence="3">
    <location>
        <begin position="700"/>
        <end position="716"/>
    </location>
</feature>
<dbReference type="SUPFAM" id="SSF48366">
    <property type="entry name" value="Ras GEF"/>
    <property type="match status" value="1"/>
</dbReference>
<feature type="compositionally biased region" description="Polar residues" evidence="3">
    <location>
        <begin position="122"/>
        <end position="155"/>
    </location>
</feature>
<feature type="compositionally biased region" description="Polar residues" evidence="3">
    <location>
        <begin position="565"/>
        <end position="583"/>
    </location>
</feature>
<dbReference type="Proteomes" id="UP000646827">
    <property type="component" value="Unassembled WGS sequence"/>
</dbReference>
<dbReference type="Pfam" id="PF00071">
    <property type="entry name" value="Ras"/>
    <property type="match status" value="1"/>
</dbReference>
<dbReference type="CDD" id="cd06224">
    <property type="entry name" value="REM"/>
    <property type="match status" value="1"/>
</dbReference>
<dbReference type="SMART" id="SM00147">
    <property type="entry name" value="RasGEF"/>
    <property type="match status" value="1"/>
</dbReference>
<feature type="region of interest" description="Disordered" evidence="3">
    <location>
        <begin position="700"/>
        <end position="729"/>
    </location>
</feature>
<dbReference type="PANTHER" id="PTHR23113:SF348">
    <property type="entry name" value="GUANYL-NUCLEOTIDE EXCHANGE FACTOR RASGEF, PUTATIVE (AFU_ORTHOLOGUE AFUA_1G04700)-RELATED"/>
    <property type="match status" value="1"/>
</dbReference>
<feature type="compositionally biased region" description="Basic residues" evidence="3">
    <location>
        <begin position="717"/>
        <end position="727"/>
    </location>
</feature>
<feature type="region of interest" description="Disordered" evidence="3">
    <location>
        <begin position="896"/>
        <end position="967"/>
    </location>
</feature>
<evidence type="ECO:0000256" key="3">
    <source>
        <dbReference type="SAM" id="MobiDB-lite"/>
    </source>
</evidence>
<feature type="region of interest" description="Disordered" evidence="3">
    <location>
        <begin position="106"/>
        <end position="276"/>
    </location>
</feature>
<comment type="caution">
    <text evidence="6">The sequence shown here is derived from an EMBL/GenBank/DDBJ whole genome shotgun (WGS) entry which is preliminary data.</text>
</comment>
<gene>
    <name evidence="6" type="ORF">INT45_009203</name>
</gene>
<dbReference type="SUPFAM" id="SSF52540">
    <property type="entry name" value="P-loop containing nucleoside triphosphate hydrolases"/>
    <property type="match status" value="1"/>
</dbReference>
<dbReference type="Pfam" id="PF00617">
    <property type="entry name" value="RasGEF"/>
    <property type="match status" value="1"/>
</dbReference>
<reference evidence="6 7" key="1">
    <citation type="submission" date="2020-12" db="EMBL/GenBank/DDBJ databases">
        <title>Metabolic potential, ecology and presence of endohyphal bacteria is reflected in genomic diversity of Mucoromycotina.</title>
        <authorList>
            <person name="Muszewska A."/>
            <person name="Okrasinska A."/>
            <person name="Steczkiewicz K."/>
            <person name="Drgas O."/>
            <person name="Orlowska M."/>
            <person name="Perlinska-Lenart U."/>
            <person name="Aleksandrzak-Piekarczyk T."/>
            <person name="Szatraj K."/>
            <person name="Zielenkiewicz U."/>
            <person name="Pilsyk S."/>
            <person name="Malc E."/>
            <person name="Mieczkowski P."/>
            <person name="Kruszewska J.S."/>
            <person name="Biernat P."/>
            <person name="Pawlowska J."/>
        </authorList>
    </citation>
    <scope>NUCLEOTIDE SEQUENCE [LARGE SCALE GENOMIC DNA]</scope>
    <source>
        <strain evidence="6 7">CBS 142.35</strain>
    </source>
</reference>
<dbReference type="EMBL" id="JAEPRB010000002">
    <property type="protein sequence ID" value="KAG2228157.1"/>
    <property type="molecule type" value="Genomic_DNA"/>
</dbReference>
<feature type="compositionally biased region" description="Low complexity" evidence="3">
    <location>
        <begin position="1136"/>
        <end position="1147"/>
    </location>
</feature>
<dbReference type="Gene3D" id="1.10.840.10">
    <property type="entry name" value="Ras guanine-nucleotide exchange factors catalytic domain"/>
    <property type="match status" value="1"/>
</dbReference>
<feature type="compositionally biased region" description="Polar residues" evidence="3">
    <location>
        <begin position="1148"/>
        <end position="1161"/>
    </location>
</feature>
<feature type="region of interest" description="Disordered" evidence="3">
    <location>
        <begin position="565"/>
        <end position="641"/>
    </location>
</feature>
<organism evidence="6 7">
    <name type="scientific">Circinella minor</name>
    <dbReference type="NCBI Taxonomy" id="1195481"/>
    <lineage>
        <taxon>Eukaryota</taxon>
        <taxon>Fungi</taxon>
        <taxon>Fungi incertae sedis</taxon>
        <taxon>Mucoromycota</taxon>
        <taxon>Mucoromycotina</taxon>
        <taxon>Mucoromycetes</taxon>
        <taxon>Mucorales</taxon>
        <taxon>Lichtheimiaceae</taxon>
        <taxon>Circinella</taxon>
    </lineage>
</organism>
<feature type="compositionally biased region" description="Polar residues" evidence="3">
    <location>
        <begin position="609"/>
        <end position="620"/>
    </location>
</feature>
<dbReference type="GO" id="GO:0005085">
    <property type="term" value="F:guanyl-nucleotide exchange factor activity"/>
    <property type="evidence" value="ECO:0007669"/>
    <property type="project" value="UniProtKB-KW"/>
</dbReference>
<dbReference type="InterPro" id="IPR001806">
    <property type="entry name" value="Small_GTPase"/>
</dbReference>
<dbReference type="CDD" id="cd00155">
    <property type="entry name" value="RasGEF"/>
    <property type="match status" value="1"/>
</dbReference>
<evidence type="ECO:0000259" key="4">
    <source>
        <dbReference type="PROSITE" id="PS50009"/>
    </source>
</evidence>
<dbReference type="GO" id="GO:0003924">
    <property type="term" value="F:GTPase activity"/>
    <property type="evidence" value="ECO:0007669"/>
    <property type="project" value="InterPro"/>
</dbReference>
<evidence type="ECO:0000256" key="2">
    <source>
        <dbReference type="PROSITE-ProRule" id="PRU00168"/>
    </source>
</evidence>
<evidence type="ECO:0008006" key="8">
    <source>
        <dbReference type="Google" id="ProtNLM"/>
    </source>
</evidence>
<protein>
    <recommendedName>
        <fullName evidence="8">Ras guanine nucleotide exchange factor</fullName>
    </recommendedName>
</protein>
<dbReference type="Gene3D" id="3.40.50.300">
    <property type="entry name" value="P-loop containing nucleotide triphosphate hydrolases"/>
    <property type="match status" value="1"/>
</dbReference>
<feature type="compositionally biased region" description="Polar residues" evidence="3">
    <location>
        <begin position="25"/>
        <end position="35"/>
    </location>
</feature>
<feature type="compositionally biased region" description="Low complexity" evidence="3">
    <location>
        <begin position="267"/>
        <end position="276"/>
    </location>
</feature>
<dbReference type="InterPro" id="IPR027417">
    <property type="entry name" value="P-loop_NTPase"/>
</dbReference>